<organism evidence="7 8">
    <name type="scientific">Spelaeicoccus albus</name>
    <dbReference type="NCBI Taxonomy" id="1280376"/>
    <lineage>
        <taxon>Bacteria</taxon>
        <taxon>Bacillati</taxon>
        <taxon>Actinomycetota</taxon>
        <taxon>Actinomycetes</taxon>
        <taxon>Micrococcales</taxon>
        <taxon>Brevibacteriaceae</taxon>
        <taxon>Spelaeicoccus</taxon>
    </lineage>
</organism>
<evidence type="ECO:0000256" key="6">
    <source>
        <dbReference type="SAM" id="Phobius"/>
    </source>
</evidence>
<evidence type="ECO:0000256" key="3">
    <source>
        <dbReference type="ARBA" id="ARBA00022692"/>
    </source>
</evidence>
<accession>A0A7Z0D1Y3</accession>
<keyword evidence="8" id="KW-1185">Reference proteome</keyword>
<dbReference type="GO" id="GO:0005886">
    <property type="term" value="C:plasma membrane"/>
    <property type="evidence" value="ECO:0007669"/>
    <property type="project" value="UniProtKB-ARBA"/>
</dbReference>
<dbReference type="PANTHER" id="PTHR34857">
    <property type="entry name" value="SLL0384 PROTEIN"/>
    <property type="match status" value="1"/>
</dbReference>
<dbReference type="RefSeq" id="WP_179427025.1">
    <property type="nucleotide sequence ID" value="NZ_JACBZP010000001.1"/>
</dbReference>
<evidence type="ECO:0000256" key="2">
    <source>
        <dbReference type="ARBA" id="ARBA00022475"/>
    </source>
</evidence>
<dbReference type="InterPro" id="IPR003339">
    <property type="entry name" value="ABC/ECF_trnsptr_transmembrane"/>
</dbReference>
<feature type="transmembrane region" description="Helical" evidence="6">
    <location>
        <begin position="121"/>
        <end position="141"/>
    </location>
</feature>
<keyword evidence="5 6" id="KW-0472">Membrane</keyword>
<dbReference type="Pfam" id="PF02361">
    <property type="entry name" value="CbiQ"/>
    <property type="match status" value="1"/>
</dbReference>
<dbReference type="CDD" id="cd16914">
    <property type="entry name" value="EcfT"/>
    <property type="match status" value="1"/>
</dbReference>
<gene>
    <name evidence="7" type="ORF">BJY26_001518</name>
</gene>
<protein>
    <submittedName>
        <fullName evidence="7">Energy-coupling factor transporter transmembrane protein EcfT</fullName>
    </submittedName>
</protein>
<keyword evidence="4 6" id="KW-1133">Transmembrane helix</keyword>
<dbReference type="EMBL" id="JACBZP010000001">
    <property type="protein sequence ID" value="NYI67212.1"/>
    <property type="molecule type" value="Genomic_DNA"/>
</dbReference>
<feature type="transmembrane region" description="Helical" evidence="6">
    <location>
        <begin position="250"/>
        <end position="271"/>
    </location>
</feature>
<comment type="subcellular location">
    <subcellularLocation>
        <location evidence="1">Membrane</location>
        <topology evidence="1">Multi-pass membrane protein</topology>
    </subcellularLocation>
</comment>
<keyword evidence="3 6" id="KW-0812">Transmembrane</keyword>
<feature type="transmembrane region" description="Helical" evidence="6">
    <location>
        <begin position="52"/>
        <end position="71"/>
    </location>
</feature>
<dbReference type="PANTHER" id="PTHR34857:SF2">
    <property type="entry name" value="SLL0384 PROTEIN"/>
    <property type="match status" value="1"/>
</dbReference>
<keyword evidence="2" id="KW-1003">Cell membrane</keyword>
<evidence type="ECO:0000256" key="5">
    <source>
        <dbReference type="ARBA" id="ARBA00023136"/>
    </source>
</evidence>
<proteinExistence type="predicted"/>
<dbReference type="Proteomes" id="UP000539111">
    <property type="component" value="Unassembled WGS sequence"/>
</dbReference>
<dbReference type="InterPro" id="IPR051611">
    <property type="entry name" value="ECF_transporter_component"/>
</dbReference>
<feature type="transmembrane region" description="Helical" evidence="6">
    <location>
        <begin position="83"/>
        <end position="101"/>
    </location>
</feature>
<evidence type="ECO:0000313" key="7">
    <source>
        <dbReference type="EMBL" id="NYI67212.1"/>
    </source>
</evidence>
<evidence type="ECO:0000256" key="1">
    <source>
        <dbReference type="ARBA" id="ARBA00004141"/>
    </source>
</evidence>
<comment type="caution">
    <text evidence="7">The sequence shown here is derived from an EMBL/GenBank/DDBJ whole genome shotgun (WGS) entry which is preliminary data.</text>
</comment>
<dbReference type="AlphaFoldDB" id="A0A7Z0D1Y3"/>
<reference evidence="7 8" key="1">
    <citation type="submission" date="2020-07" db="EMBL/GenBank/DDBJ databases">
        <title>Sequencing the genomes of 1000 actinobacteria strains.</title>
        <authorList>
            <person name="Klenk H.-P."/>
        </authorList>
    </citation>
    <scope>NUCLEOTIDE SEQUENCE [LARGE SCALE GENOMIC DNA]</scope>
    <source>
        <strain evidence="7 8">DSM 26341</strain>
    </source>
</reference>
<evidence type="ECO:0000256" key="4">
    <source>
        <dbReference type="ARBA" id="ARBA00022989"/>
    </source>
</evidence>
<sequence length="272" mass="29372">MTNSVHTATTTEEFIERFRRPVSSGNVIRDFNPINIIIMLASLAVMSLALPGIVPAIAVSVAYVVIAFAAGVGRQFSSTFGKLYAIVGVILFVLRAIFLDIGHQLLTFGPFVISTGGLMQALRFSLLVMALCGALTLFFAMTPMKNLMLALETRGVTPRATYVILASFQAIIDLGKNSRTVMDAQRSRGVETEGSLRIRLKAFAPILAPVFLAAMNQTEERALALDARAFNSRQRHTHLAKLKPVSAGEAIITAVLAAVAVFSIVGVYTLWN</sequence>
<name>A0A7Z0D1Y3_9MICO</name>
<feature type="transmembrane region" description="Helical" evidence="6">
    <location>
        <begin position="27"/>
        <end position="46"/>
    </location>
</feature>
<evidence type="ECO:0000313" key="8">
    <source>
        <dbReference type="Proteomes" id="UP000539111"/>
    </source>
</evidence>